<dbReference type="EMBL" id="DNAN01000604">
    <property type="protein sequence ID" value="HAW77459.1"/>
    <property type="molecule type" value="Genomic_DNA"/>
</dbReference>
<dbReference type="Proteomes" id="UP000263517">
    <property type="component" value="Unassembled WGS sequence"/>
</dbReference>
<reference evidence="3 4" key="1">
    <citation type="journal article" date="2018" name="Nat. Biotechnol.">
        <title>A standardized bacterial taxonomy based on genome phylogeny substantially revises the tree of life.</title>
        <authorList>
            <person name="Parks D.H."/>
            <person name="Chuvochina M."/>
            <person name="Waite D.W."/>
            <person name="Rinke C."/>
            <person name="Skarshewski A."/>
            <person name="Chaumeil P.A."/>
            <person name="Hugenholtz P."/>
        </authorList>
    </citation>
    <scope>NUCLEOTIDE SEQUENCE [LARGE SCALE GENOMIC DNA]</scope>
    <source>
        <strain evidence="3">UBA11978</strain>
    </source>
</reference>
<comment type="caution">
    <text evidence="3">The sequence shown here is derived from an EMBL/GenBank/DDBJ whole genome shotgun (WGS) entry which is preliminary data.</text>
</comment>
<evidence type="ECO:0000313" key="3">
    <source>
        <dbReference type="EMBL" id="HAW77459.1"/>
    </source>
</evidence>
<evidence type="ECO:0000256" key="2">
    <source>
        <dbReference type="SAM" id="SignalP"/>
    </source>
</evidence>
<feature type="signal peptide" evidence="2">
    <location>
        <begin position="1"/>
        <end position="21"/>
    </location>
</feature>
<organism evidence="3 4">
    <name type="scientific">Alteromonas australica</name>
    <dbReference type="NCBI Taxonomy" id="589873"/>
    <lineage>
        <taxon>Bacteria</taxon>
        <taxon>Pseudomonadati</taxon>
        <taxon>Pseudomonadota</taxon>
        <taxon>Gammaproteobacteria</taxon>
        <taxon>Alteromonadales</taxon>
        <taxon>Alteromonadaceae</taxon>
        <taxon>Alteromonas/Salinimonas group</taxon>
        <taxon>Alteromonas</taxon>
    </lineage>
</organism>
<proteinExistence type="predicted"/>
<protein>
    <submittedName>
        <fullName evidence="3">Uncharacterized protein</fullName>
    </submittedName>
</protein>
<gene>
    <name evidence="3" type="ORF">DCW74_17205</name>
</gene>
<keyword evidence="1" id="KW-0812">Transmembrane</keyword>
<name>A0A350P842_9ALTE</name>
<feature type="transmembrane region" description="Helical" evidence="1">
    <location>
        <begin position="89"/>
        <end position="110"/>
    </location>
</feature>
<accession>A0A350P842</accession>
<sequence length="112" mass="11682">MVKNTAFIIALLAALPTKAFANACTARVMTACESELYQVGITWEGRAREERAKLVGCEAKLATRTATVVKTLAIPCPPPLETPSVIDDIIVLISVGASGLGVGVLLGVLFSP</sequence>
<dbReference type="AlphaFoldDB" id="A0A350P842"/>
<evidence type="ECO:0000256" key="1">
    <source>
        <dbReference type="SAM" id="Phobius"/>
    </source>
</evidence>
<evidence type="ECO:0000313" key="4">
    <source>
        <dbReference type="Proteomes" id="UP000263517"/>
    </source>
</evidence>
<keyword evidence="2" id="KW-0732">Signal</keyword>
<keyword evidence="1" id="KW-1133">Transmembrane helix</keyword>
<feature type="chain" id="PRO_5016693675" evidence="2">
    <location>
        <begin position="22"/>
        <end position="112"/>
    </location>
</feature>
<keyword evidence="1" id="KW-0472">Membrane</keyword>